<dbReference type="AlphaFoldDB" id="A0A7R8XF45"/>
<dbReference type="Proteomes" id="UP000677054">
    <property type="component" value="Unassembled WGS sequence"/>
</dbReference>
<reference evidence="2" key="1">
    <citation type="submission" date="2020-11" db="EMBL/GenBank/DDBJ databases">
        <authorList>
            <person name="Tran Van P."/>
        </authorList>
    </citation>
    <scope>NUCLEOTIDE SEQUENCE</scope>
</reference>
<dbReference type="EMBL" id="LR900295">
    <property type="protein sequence ID" value="CAD7245103.1"/>
    <property type="molecule type" value="Genomic_DNA"/>
</dbReference>
<feature type="region of interest" description="Disordered" evidence="1">
    <location>
        <begin position="92"/>
        <end position="113"/>
    </location>
</feature>
<gene>
    <name evidence="2" type="ORF">DSTB1V02_LOCUS4979</name>
</gene>
<evidence type="ECO:0000313" key="3">
    <source>
        <dbReference type="Proteomes" id="UP000677054"/>
    </source>
</evidence>
<sequence length="134" mass="15114">MQDEMEETGRSAPARDISRFRVKRVSTQMGMVLQHPATNECTQKPMTLDTYLTQYDGWTTDREAAPKEWHYRNVMSIQAGCNKRPTLEDLIQDQGSSLEPNQAENPTEEGQKKGALRLGWFEGVYVGAPGLPVI</sequence>
<evidence type="ECO:0000256" key="1">
    <source>
        <dbReference type="SAM" id="MobiDB-lite"/>
    </source>
</evidence>
<dbReference type="EMBL" id="CAJPEV010000778">
    <property type="protein sequence ID" value="CAG0888471.1"/>
    <property type="molecule type" value="Genomic_DNA"/>
</dbReference>
<feature type="compositionally biased region" description="Polar residues" evidence="1">
    <location>
        <begin position="93"/>
        <end position="105"/>
    </location>
</feature>
<protein>
    <submittedName>
        <fullName evidence="2">Uncharacterized protein</fullName>
    </submittedName>
</protein>
<accession>A0A7R8XF45</accession>
<proteinExistence type="predicted"/>
<name>A0A7R8XF45_9CRUS</name>
<keyword evidence="3" id="KW-1185">Reference proteome</keyword>
<evidence type="ECO:0000313" key="2">
    <source>
        <dbReference type="EMBL" id="CAD7245103.1"/>
    </source>
</evidence>
<organism evidence="2">
    <name type="scientific">Darwinula stevensoni</name>
    <dbReference type="NCBI Taxonomy" id="69355"/>
    <lineage>
        <taxon>Eukaryota</taxon>
        <taxon>Metazoa</taxon>
        <taxon>Ecdysozoa</taxon>
        <taxon>Arthropoda</taxon>
        <taxon>Crustacea</taxon>
        <taxon>Oligostraca</taxon>
        <taxon>Ostracoda</taxon>
        <taxon>Podocopa</taxon>
        <taxon>Podocopida</taxon>
        <taxon>Darwinulocopina</taxon>
        <taxon>Darwinuloidea</taxon>
        <taxon>Darwinulidae</taxon>
        <taxon>Darwinula</taxon>
    </lineage>
</organism>